<accession>A0A430AYE8</accession>
<feature type="active site" description="Acyl-thioester intermediate" evidence="4">
    <location>
        <position position="218"/>
    </location>
</feature>
<feature type="region of interest" description="Disordered" evidence="5">
    <location>
        <begin position="1"/>
        <end position="22"/>
    </location>
</feature>
<dbReference type="NCBIfam" id="TIGR01076">
    <property type="entry name" value="sortase_fam"/>
    <property type="match status" value="1"/>
</dbReference>
<name>A0A430AYE8_9ENTE</name>
<evidence type="ECO:0000256" key="3">
    <source>
        <dbReference type="ARBA" id="ARBA00022807"/>
    </source>
</evidence>
<dbReference type="InterPro" id="IPR023365">
    <property type="entry name" value="Sortase_dom-sf"/>
</dbReference>
<protein>
    <recommendedName>
        <fullName evidence="8">Class A sortase</fullName>
    </recommendedName>
</protein>
<organism evidence="6 7">
    <name type="scientific">Vagococcus elongatus</name>
    <dbReference type="NCBI Taxonomy" id="180344"/>
    <lineage>
        <taxon>Bacteria</taxon>
        <taxon>Bacillati</taxon>
        <taxon>Bacillota</taxon>
        <taxon>Bacilli</taxon>
        <taxon>Lactobacillales</taxon>
        <taxon>Enterococcaceae</taxon>
        <taxon>Vagococcus</taxon>
    </lineage>
</organism>
<keyword evidence="3" id="KW-0788">Thiol protease</keyword>
<keyword evidence="7" id="KW-1185">Reference proteome</keyword>
<comment type="caution">
    <text evidence="6">The sequence shown here is derived from an EMBL/GenBank/DDBJ whole genome shotgun (WGS) entry which is preliminary data.</text>
</comment>
<dbReference type="InterPro" id="IPR005754">
    <property type="entry name" value="Sortase"/>
</dbReference>
<reference evidence="6 7" key="1">
    <citation type="submission" date="2017-05" db="EMBL/GenBank/DDBJ databases">
        <title>Vagococcus spp. assemblies.</title>
        <authorList>
            <person name="Gulvik C.A."/>
        </authorList>
    </citation>
    <scope>NUCLEOTIDE SEQUENCE [LARGE SCALE GENOMIC DNA]</scope>
    <source>
        <strain evidence="6 7">CCUG 51432</strain>
    </source>
</reference>
<dbReference type="GO" id="GO:0008234">
    <property type="term" value="F:cysteine-type peptidase activity"/>
    <property type="evidence" value="ECO:0007669"/>
    <property type="project" value="UniProtKB-KW"/>
</dbReference>
<proteinExistence type="predicted"/>
<feature type="compositionally biased region" description="Basic residues" evidence="5">
    <location>
        <begin position="10"/>
        <end position="22"/>
    </location>
</feature>
<dbReference type="GO" id="GO:0006508">
    <property type="term" value="P:proteolysis"/>
    <property type="evidence" value="ECO:0007669"/>
    <property type="project" value="UniProtKB-KW"/>
</dbReference>
<dbReference type="Pfam" id="PF04203">
    <property type="entry name" value="Sortase"/>
    <property type="match status" value="1"/>
</dbReference>
<feature type="active site" description="Proton donor/acceptor" evidence="4">
    <location>
        <position position="156"/>
    </location>
</feature>
<evidence type="ECO:0000313" key="6">
    <source>
        <dbReference type="EMBL" id="RSU13087.1"/>
    </source>
</evidence>
<evidence type="ECO:0000256" key="5">
    <source>
        <dbReference type="SAM" id="MobiDB-lite"/>
    </source>
</evidence>
<sequence>MRRITEKKNRQALHGKKASKKKKPNRMKNFFINLFLLLLLLVGLALIFNKQIQSFLLSQLLDKNRVENVSRKDIEANMNKKASFDFEAVESADFESVLRGRLNNENMYVVGGIAIPEVNINLPVYKGLSPNAITFGAGTMKEEQRMGEGNYALASHHMIDREILFGPLVHIELGHTIYLTDLAYIYEYTVVFKEYVAPTRVDLIDDVADRVLVTLITCDYTGANRIAVQGELVQKVSVKEASKEMQNAFNLKENLIEGTIVN</sequence>
<evidence type="ECO:0000256" key="1">
    <source>
        <dbReference type="ARBA" id="ARBA00022670"/>
    </source>
</evidence>
<evidence type="ECO:0008006" key="8">
    <source>
        <dbReference type="Google" id="ProtNLM"/>
    </source>
</evidence>
<evidence type="ECO:0000313" key="7">
    <source>
        <dbReference type="Proteomes" id="UP000287605"/>
    </source>
</evidence>
<dbReference type="CDD" id="cd06165">
    <property type="entry name" value="Sortase_A"/>
    <property type="match status" value="1"/>
</dbReference>
<dbReference type="Proteomes" id="UP000287605">
    <property type="component" value="Unassembled WGS sequence"/>
</dbReference>
<dbReference type="InterPro" id="IPR042007">
    <property type="entry name" value="Sortase_A"/>
</dbReference>
<dbReference type="Gene3D" id="2.40.260.10">
    <property type="entry name" value="Sortase"/>
    <property type="match status" value="1"/>
</dbReference>
<evidence type="ECO:0000256" key="2">
    <source>
        <dbReference type="ARBA" id="ARBA00022801"/>
    </source>
</evidence>
<keyword evidence="2" id="KW-0378">Hydrolase</keyword>
<dbReference type="AlphaFoldDB" id="A0A430AYE8"/>
<dbReference type="SUPFAM" id="SSF63817">
    <property type="entry name" value="Sortase"/>
    <property type="match status" value="1"/>
</dbReference>
<gene>
    <name evidence="6" type="ORF">CBF29_05305</name>
</gene>
<evidence type="ECO:0000256" key="4">
    <source>
        <dbReference type="PIRSR" id="PIRSR605754-1"/>
    </source>
</evidence>
<dbReference type="EMBL" id="NGKA01000006">
    <property type="protein sequence ID" value="RSU13087.1"/>
    <property type="molecule type" value="Genomic_DNA"/>
</dbReference>
<keyword evidence="1" id="KW-0645">Protease</keyword>